<keyword evidence="4 7" id="KW-0812">Transmembrane</keyword>
<organism evidence="9 10">
    <name type="scientific">Agromyces cerinus subsp. cerinus</name>
    <dbReference type="NCBI Taxonomy" id="232089"/>
    <lineage>
        <taxon>Bacteria</taxon>
        <taxon>Bacillati</taxon>
        <taxon>Actinomycetota</taxon>
        <taxon>Actinomycetes</taxon>
        <taxon>Micrococcales</taxon>
        <taxon>Microbacteriaceae</taxon>
        <taxon>Agromyces</taxon>
    </lineage>
</organism>
<dbReference type="Gene3D" id="1.10.3720.10">
    <property type="entry name" value="MetI-like"/>
    <property type="match status" value="1"/>
</dbReference>
<name>A0A1N6F7A5_9MICO</name>
<dbReference type="PROSITE" id="PS50928">
    <property type="entry name" value="ABC_TM1"/>
    <property type="match status" value="1"/>
</dbReference>
<dbReference type="RefSeq" id="WP_074259980.1">
    <property type="nucleotide sequence ID" value="NZ_FSRJ01000002.1"/>
</dbReference>
<feature type="transmembrane region" description="Helical" evidence="7">
    <location>
        <begin position="43"/>
        <end position="67"/>
    </location>
</feature>
<evidence type="ECO:0000313" key="10">
    <source>
        <dbReference type="Proteomes" id="UP000184699"/>
    </source>
</evidence>
<dbReference type="PANTHER" id="PTHR43227">
    <property type="entry name" value="BLL4140 PROTEIN"/>
    <property type="match status" value="1"/>
</dbReference>
<keyword evidence="3" id="KW-1003">Cell membrane</keyword>
<dbReference type="GO" id="GO:0005886">
    <property type="term" value="C:plasma membrane"/>
    <property type="evidence" value="ECO:0007669"/>
    <property type="project" value="UniProtKB-SubCell"/>
</dbReference>
<dbReference type="InterPro" id="IPR050809">
    <property type="entry name" value="UgpAE/MalFG_permease"/>
</dbReference>
<evidence type="ECO:0000256" key="5">
    <source>
        <dbReference type="ARBA" id="ARBA00022989"/>
    </source>
</evidence>
<dbReference type="CDD" id="cd06261">
    <property type="entry name" value="TM_PBP2"/>
    <property type="match status" value="1"/>
</dbReference>
<proteinExistence type="inferred from homology"/>
<accession>A0A1N6F7A5</accession>
<keyword evidence="5 7" id="KW-1133">Transmembrane helix</keyword>
<feature type="transmembrane region" description="Helical" evidence="7">
    <location>
        <begin position="240"/>
        <end position="259"/>
    </location>
</feature>
<dbReference type="PANTHER" id="PTHR43227:SF8">
    <property type="entry name" value="DIACETYLCHITOBIOSE UPTAKE SYSTEM PERMEASE PROTEIN DASB"/>
    <property type="match status" value="1"/>
</dbReference>
<evidence type="ECO:0000256" key="3">
    <source>
        <dbReference type="ARBA" id="ARBA00022475"/>
    </source>
</evidence>
<evidence type="ECO:0000256" key="1">
    <source>
        <dbReference type="ARBA" id="ARBA00004651"/>
    </source>
</evidence>
<evidence type="ECO:0000256" key="4">
    <source>
        <dbReference type="ARBA" id="ARBA00022692"/>
    </source>
</evidence>
<feature type="transmembrane region" description="Helical" evidence="7">
    <location>
        <begin position="185"/>
        <end position="207"/>
    </location>
</feature>
<evidence type="ECO:0000256" key="2">
    <source>
        <dbReference type="ARBA" id="ARBA00022448"/>
    </source>
</evidence>
<dbReference type="EMBL" id="FSRJ01000002">
    <property type="protein sequence ID" value="SIN91130.1"/>
    <property type="molecule type" value="Genomic_DNA"/>
</dbReference>
<dbReference type="InterPro" id="IPR000515">
    <property type="entry name" value="MetI-like"/>
</dbReference>
<feature type="transmembrane region" description="Helical" evidence="7">
    <location>
        <begin position="135"/>
        <end position="158"/>
    </location>
</feature>
<dbReference type="AlphaFoldDB" id="A0A1N6F7A5"/>
<evidence type="ECO:0000256" key="6">
    <source>
        <dbReference type="ARBA" id="ARBA00023136"/>
    </source>
</evidence>
<reference evidence="10" key="1">
    <citation type="submission" date="2016-11" db="EMBL/GenBank/DDBJ databases">
        <authorList>
            <person name="Varghese N."/>
            <person name="Submissions S."/>
        </authorList>
    </citation>
    <scope>NUCLEOTIDE SEQUENCE [LARGE SCALE GENOMIC DNA]</scope>
    <source>
        <strain evidence="10">DSM 8595</strain>
    </source>
</reference>
<feature type="transmembrane region" description="Helical" evidence="7">
    <location>
        <begin position="293"/>
        <end position="314"/>
    </location>
</feature>
<dbReference type="Proteomes" id="UP000184699">
    <property type="component" value="Unassembled WGS sequence"/>
</dbReference>
<dbReference type="Pfam" id="PF00528">
    <property type="entry name" value="BPD_transp_1"/>
    <property type="match status" value="1"/>
</dbReference>
<dbReference type="STRING" id="232089.SAMN05443544_1807"/>
<evidence type="ECO:0000256" key="7">
    <source>
        <dbReference type="RuleBase" id="RU363032"/>
    </source>
</evidence>
<dbReference type="GO" id="GO:0055085">
    <property type="term" value="P:transmembrane transport"/>
    <property type="evidence" value="ECO:0007669"/>
    <property type="project" value="InterPro"/>
</dbReference>
<dbReference type="SUPFAM" id="SSF161098">
    <property type="entry name" value="MetI-like"/>
    <property type="match status" value="1"/>
</dbReference>
<keyword evidence="6 7" id="KW-0472">Membrane</keyword>
<dbReference type="OrthoDB" id="3210259at2"/>
<evidence type="ECO:0000259" key="8">
    <source>
        <dbReference type="PROSITE" id="PS50928"/>
    </source>
</evidence>
<protein>
    <submittedName>
        <fullName evidence="9">Carbohydrate ABC transporter membrane protein 1, CUT1 family</fullName>
    </submittedName>
</protein>
<evidence type="ECO:0000313" key="9">
    <source>
        <dbReference type="EMBL" id="SIN91130.1"/>
    </source>
</evidence>
<comment type="subcellular location">
    <subcellularLocation>
        <location evidence="1 7">Cell membrane</location>
        <topology evidence="1 7">Multi-pass membrane protein</topology>
    </subcellularLocation>
</comment>
<sequence length="325" mass="35801">MTVAHVHAQPPAGVSTETYATVATTGTASKGGRRRRARRDWAGWWFVGPFMLIFGLVFVAPLLYAMYLSLFRETLMGGNSFVGLENYAKAMVDPKFWEAMLRVSIFLLVQVPIMLGLALFAALALDSARLRWVPFYRLSIFLPYAVPGVVAVMIWGYMYGSQFGLVADINRFFGVELPSPLAENFILLSIGNIVTWEFVGYNMLIFFSALKAVPQDLYEAAEIDGAGTFRTIFSIKLPSIRGAMVIATIFSVIGSFQLFNEPSILQTIAPNSITTYFTPNLYAFNLSFAGSQFNYAAAIAIVSGVITMVVAYLVQLAGEKNETKS</sequence>
<feature type="domain" description="ABC transmembrane type-1" evidence="8">
    <location>
        <begin position="96"/>
        <end position="314"/>
    </location>
</feature>
<keyword evidence="10" id="KW-1185">Reference proteome</keyword>
<feature type="transmembrane region" description="Helical" evidence="7">
    <location>
        <begin position="99"/>
        <end position="123"/>
    </location>
</feature>
<gene>
    <name evidence="9" type="ORF">SAMN05443544_1807</name>
</gene>
<keyword evidence="2 7" id="KW-0813">Transport</keyword>
<comment type="similarity">
    <text evidence="7">Belongs to the binding-protein-dependent transport system permease family.</text>
</comment>
<dbReference type="InterPro" id="IPR035906">
    <property type="entry name" value="MetI-like_sf"/>
</dbReference>